<proteinExistence type="predicted"/>
<dbReference type="Proteomes" id="UP001153069">
    <property type="component" value="Unassembled WGS sequence"/>
</dbReference>
<evidence type="ECO:0000313" key="2">
    <source>
        <dbReference type="Proteomes" id="UP001153069"/>
    </source>
</evidence>
<name>A0A9N8DJS8_9STRA</name>
<dbReference type="Gene3D" id="3.10.10.10">
    <property type="entry name" value="HIV Type 1 Reverse Transcriptase, subunit A, domain 1"/>
    <property type="match status" value="1"/>
</dbReference>
<dbReference type="InterPro" id="IPR043502">
    <property type="entry name" value="DNA/RNA_pol_sf"/>
</dbReference>
<evidence type="ECO:0000313" key="1">
    <source>
        <dbReference type="EMBL" id="CAB9503265.1"/>
    </source>
</evidence>
<organism evidence="1 2">
    <name type="scientific">Seminavis robusta</name>
    <dbReference type="NCBI Taxonomy" id="568900"/>
    <lineage>
        <taxon>Eukaryota</taxon>
        <taxon>Sar</taxon>
        <taxon>Stramenopiles</taxon>
        <taxon>Ochrophyta</taxon>
        <taxon>Bacillariophyta</taxon>
        <taxon>Bacillariophyceae</taxon>
        <taxon>Bacillariophycidae</taxon>
        <taxon>Naviculales</taxon>
        <taxon>Naviculaceae</taxon>
        <taxon>Seminavis</taxon>
    </lineage>
</organism>
<reference evidence="1" key="1">
    <citation type="submission" date="2020-06" db="EMBL/GenBank/DDBJ databases">
        <authorList>
            <consortium name="Plant Systems Biology data submission"/>
        </authorList>
    </citation>
    <scope>NUCLEOTIDE SEQUENCE</scope>
    <source>
        <strain evidence="1">D6</strain>
    </source>
</reference>
<keyword evidence="2" id="KW-1185">Reference proteome</keyword>
<dbReference type="InterPro" id="IPR043128">
    <property type="entry name" value="Rev_trsase/Diguanyl_cyclase"/>
</dbReference>
<comment type="caution">
    <text evidence="1">The sequence shown here is derived from an EMBL/GenBank/DDBJ whole genome shotgun (WGS) entry which is preliminary data.</text>
</comment>
<gene>
    <name evidence="1" type="ORF">SEMRO_160_G072310.1</name>
</gene>
<dbReference type="Gene3D" id="3.30.70.270">
    <property type="match status" value="1"/>
</dbReference>
<protein>
    <submittedName>
        <fullName evidence="1">Uncharacterized protein</fullName>
    </submittedName>
</protein>
<dbReference type="EMBL" id="CAICTM010000159">
    <property type="protein sequence ID" value="CAB9503265.1"/>
    <property type="molecule type" value="Genomic_DNA"/>
</dbReference>
<dbReference type="SUPFAM" id="SSF56672">
    <property type="entry name" value="DNA/RNA polymerases"/>
    <property type="match status" value="1"/>
</dbReference>
<accession>A0A9N8DJS8</accession>
<dbReference type="AlphaFoldDB" id="A0A9N8DJS8"/>
<sequence>MEVFSLTSLGKNLPMTPTHQGLPPREMSNLLLPIGYPDQDRAKLRQISKLPTPTAYQEHYQLYGHVQNLPIYDGTGCMPDSVGRWVFDGSRVRKLQLDELAKGKGVPGEWRDKTRELPYKAVVGATAVHIWTVVCDAVAGWLIPTPKDGTTSSGETDSDTVTTAAETWADDEEEDEDWDYTLPDLSEGGEWYQERVESLRRATRNLPDQEEAYQDGLEALKIHRDNYSPAGPKYLQVLWWEFPPEHQEAVRRGSSMRFLVDPGEEIVPNPALTDEQIQVVGEFVDELEALGIVREATQKLRRVCPIFVVPKPGQPGQWRCIADMKAGGQNPCCSLDPIYLPSSKDILPQLYTGGWTSVADASKYFHNYYTSMNLRQETQL</sequence>